<dbReference type="Pfam" id="PF00440">
    <property type="entry name" value="TetR_N"/>
    <property type="match status" value="1"/>
</dbReference>
<dbReference type="PRINTS" id="PR00455">
    <property type="entry name" value="HTHTETR"/>
</dbReference>
<reference evidence="6" key="1">
    <citation type="submission" date="2018-12" db="EMBL/GenBank/DDBJ databases">
        <title>Novel natural products biosynthetic potential of the class Ktedonobacteria.</title>
        <authorList>
            <person name="Zheng Y."/>
            <person name="Saitou A."/>
            <person name="Wang C.M."/>
            <person name="Toyoda A."/>
            <person name="Minakuchi Y."/>
            <person name="Sekiguchi Y."/>
            <person name="Ueda K."/>
            <person name="Takano H."/>
            <person name="Sakai Y."/>
            <person name="Yokota A."/>
            <person name="Yabe S."/>
        </authorList>
    </citation>
    <scope>NUCLEOTIDE SEQUENCE</scope>
    <source>
        <strain evidence="6">A3-2</strain>
    </source>
</reference>
<evidence type="ECO:0000313" key="6">
    <source>
        <dbReference type="EMBL" id="BBH92126.1"/>
    </source>
</evidence>
<dbReference type="InterPro" id="IPR050109">
    <property type="entry name" value="HTH-type_TetR-like_transc_reg"/>
</dbReference>
<dbReference type="InterPro" id="IPR036271">
    <property type="entry name" value="Tet_transcr_reg_TetR-rel_C_sf"/>
</dbReference>
<evidence type="ECO:0000256" key="1">
    <source>
        <dbReference type="ARBA" id="ARBA00023015"/>
    </source>
</evidence>
<dbReference type="InterPro" id="IPR041490">
    <property type="entry name" value="KstR2_TetR_C"/>
</dbReference>
<dbReference type="SUPFAM" id="SSF48498">
    <property type="entry name" value="Tetracyclin repressor-like, C-terminal domain"/>
    <property type="match status" value="1"/>
</dbReference>
<protein>
    <submittedName>
        <fullName evidence="6">TetR family transcriptional regulator</fullName>
    </submittedName>
</protein>
<dbReference type="GO" id="GO:0003700">
    <property type="term" value="F:DNA-binding transcription factor activity"/>
    <property type="evidence" value="ECO:0007669"/>
    <property type="project" value="TreeGrafter"/>
</dbReference>
<dbReference type="AlphaFoldDB" id="A0A455SX21"/>
<dbReference type="InterPro" id="IPR009057">
    <property type="entry name" value="Homeodomain-like_sf"/>
</dbReference>
<dbReference type="Pfam" id="PF17932">
    <property type="entry name" value="TetR_C_24"/>
    <property type="match status" value="1"/>
</dbReference>
<sequence>MTQIQRRPDSVRSQQTAREHVISLAERLLHPQSSHEQRLLEIVKTAAAVFRERGYEAGTLEDISQQLGMTRPALYHYVRSKQDILFLTINYLLDIALAELNELERQQDTRERLRSLIIHLITLIGRERSFFTVFFRDKAGLEEPYLSLIREKERAYVAAFRRAVREAMTAGMLPTIPEGIATQAILGCCNWTYQWLDPAGPVPLEQAAELIASFLVDPHPMHLSGKEDASAAAPSDGQGQ</sequence>
<feature type="domain" description="HTH tetR-type" evidence="5">
    <location>
        <begin position="36"/>
        <end position="96"/>
    </location>
</feature>
<dbReference type="PANTHER" id="PTHR30055">
    <property type="entry name" value="HTH-TYPE TRANSCRIPTIONAL REGULATOR RUTR"/>
    <property type="match status" value="1"/>
</dbReference>
<name>A0A455SX21_9CHLR</name>
<keyword evidence="2 4" id="KW-0238">DNA-binding</keyword>
<dbReference type="SUPFAM" id="SSF46689">
    <property type="entry name" value="Homeodomain-like"/>
    <property type="match status" value="1"/>
</dbReference>
<feature type="DNA-binding region" description="H-T-H motif" evidence="4">
    <location>
        <begin position="59"/>
        <end position="78"/>
    </location>
</feature>
<evidence type="ECO:0000256" key="2">
    <source>
        <dbReference type="ARBA" id="ARBA00023125"/>
    </source>
</evidence>
<dbReference type="PROSITE" id="PS50977">
    <property type="entry name" value="HTH_TETR_2"/>
    <property type="match status" value="1"/>
</dbReference>
<evidence type="ECO:0000256" key="4">
    <source>
        <dbReference type="PROSITE-ProRule" id="PRU00335"/>
    </source>
</evidence>
<dbReference type="Gene3D" id="1.10.357.10">
    <property type="entry name" value="Tetracycline Repressor, domain 2"/>
    <property type="match status" value="1"/>
</dbReference>
<dbReference type="PANTHER" id="PTHR30055:SF234">
    <property type="entry name" value="HTH-TYPE TRANSCRIPTIONAL REGULATOR BETI"/>
    <property type="match status" value="1"/>
</dbReference>
<gene>
    <name evidence="6" type="ORF">KTA_03250</name>
</gene>
<organism evidence="6">
    <name type="scientific">Thermogemmatispora argillosa</name>
    <dbReference type="NCBI Taxonomy" id="2045280"/>
    <lineage>
        <taxon>Bacteria</taxon>
        <taxon>Bacillati</taxon>
        <taxon>Chloroflexota</taxon>
        <taxon>Ktedonobacteria</taxon>
        <taxon>Thermogemmatisporales</taxon>
        <taxon>Thermogemmatisporaceae</taxon>
        <taxon>Thermogemmatispora</taxon>
    </lineage>
</organism>
<accession>A0A455SX21</accession>
<evidence type="ECO:0000259" key="5">
    <source>
        <dbReference type="PROSITE" id="PS50977"/>
    </source>
</evidence>
<proteinExistence type="predicted"/>
<keyword evidence="3" id="KW-0804">Transcription</keyword>
<evidence type="ECO:0000256" key="3">
    <source>
        <dbReference type="ARBA" id="ARBA00023163"/>
    </source>
</evidence>
<dbReference type="Gene3D" id="1.10.10.60">
    <property type="entry name" value="Homeodomain-like"/>
    <property type="match status" value="1"/>
</dbReference>
<keyword evidence="1" id="KW-0805">Transcription regulation</keyword>
<dbReference type="InterPro" id="IPR001647">
    <property type="entry name" value="HTH_TetR"/>
</dbReference>
<dbReference type="GO" id="GO:0000976">
    <property type="term" value="F:transcription cis-regulatory region binding"/>
    <property type="evidence" value="ECO:0007669"/>
    <property type="project" value="TreeGrafter"/>
</dbReference>
<dbReference type="EMBL" id="AP019377">
    <property type="protein sequence ID" value="BBH92126.1"/>
    <property type="molecule type" value="Genomic_DNA"/>
</dbReference>